<name>A0A7J7KYI5_9MAGN</name>
<dbReference type="Proteomes" id="UP000541444">
    <property type="component" value="Unassembled WGS sequence"/>
</dbReference>
<comment type="caution">
    <text evidence="1">The sequence shown here is derived from an EMBL/GenBank/DDBJ whole genome shotgun (WGS) entry which is preliminary data.</text>
</comment>
<evidence type="ECO:0000313" key="1">
    <source>
        <dbReference type="EMBL" id="KAF6135398.1"/>
    </source>
</evidence>
<evidence type="ECO:0000313" key="2">
    <source>
        <dbReference type="Proteomes" id="UP000541444"/>
    </source>
</evidence>
<accession>A0A7J7KYI5</accession>
<proteinExistence type="predicted"/>
<reference evidence="1 2" key="1">
    <citation type="journal article" date="2020" name="IScience">
        <title>Genome Sequencing of the Endangered Kingdonia uniflora (Circaeasteraceae, Ranunculales) Reveals Potential Mechanisms of Evolutionary Specialization.</title>
        <authorList>
            <person name="Sun Y."/>
            <person name="Deng T."/>
            <person name="Zhang A."/>
            <person name="Moore M.J."/>
            <person name="Landis J.B."/>
            <person name="Lin N."/>
            <person name="Zhang H."/>
            <person name="Zhang X."/>
            <person name="Huang J."/>
            <person name="Zhang X."/>
            <person name="Sun H."/>
            <person name="Wang H."/>
        </authorList>
    </citation>
    <scope>NUCLEOTIDE SEQUENCE [LARGE SCALE GENOMIC DNA]</scope>
    <source>
        <strain evidence="1">TB1705</strain>
        <tissue evidence="1">Leaf</tissue>
    </source>
</reference>
<organism evidence="1 2">
    <name type="scientific">Kingdonia uniflora</name>
    <dbReference type="NCBI Taxonomy" id="39325"/>
    <lineage>
        <taxon>Eukaryota</taxon>
        <taxon>Viridiplantae</taxon>
        <taxon>Streptophyta</taxon>
        <taxon>Embryophyta</taxon>
        <taxon>Tracheophyta</taxon>
        <taxon>Spermatophyta</taxon>
        <taxon>Magnoliopsida</taxon>
        <taxon>Ranunculales</taxon>
        <taxon>Circaeasteraceae</taxon>
        <taxon>Kingdonia</taxon>
    </lineage>
</organism>
<gene>
    <name evidence="1" type="ORF">GIB67_027272</name>
</gene>
<protein>
    <submittedName>
        <fullName evidence="1">Uncharacterized protein</fullName>
    </submittedName>
</protein>
<sequence length="58" mass="6318">MVAVLWLDYSVIRVACPRDAVVGASGCLLGLILLEHYIGLQASFIFPNNSIIILICEL</sequence>
<dbReference type="AlphaFoldDB" id="A0A7J7KYI5"/>
<keyword evidence="2" id="KW-1185">Reference proteome</keyword>
<dbReference type="EMBL" id="JACGCM010002788">
    <property type="protein sequence ID" value="KAF6135398.1"/>
    <property type="molecule type" value="Genomic_DNA"/>
</dbReference>